<keyword evidence="1" id="KW-0175">Coiled coil</keyword>
<dbReference type="Proteomes" id="UP000248555">
    <property type="component" value="Unassembled WGS sequence"/>
</dbReference>
<dbReference type="EMBL" id="QLMH01000001">
    <property type="protein sequence ID" value="RAK23089.1"/>
    <property type="molecule type" value="Genomic_DNA"/>
</dbReference>
<dbReference type="AlphaFoldDB" id="A0A327YYT9"/>
<gene>
    <name evidence="2" type="ORF">B0I26_10140</name>
</gene>
<proteinExistence type="predicted"/>
<feature type="coiled-coil region" evidence="1">
    <location>
        <begin position="95"/>
        <end position="136"/>
    </location>
</feature>
<dbReference type="InterPro" id="IPR011729">
    <property type="entry name" value="PhaR_Bmeg_synth"/>
</dbReference>
<protein>
    <submittedName>
        <fullName evidence="2">Polyhydroxyalkanoic acid synthase PhaR subunit</fullName>
    </submittedName>
</protein>
<dbReference type="RefSeq" id="WP_111643466.1">
    <property type="nucleotide sequence ID" value="NZ_QLMH01000001.1"/>
</dbReference>
<sequence>MNEQKVFDPFLAWKEMYDKAESYMGKMLGETMSSEDFSKWMGSVLNFNLQLQKIIKETAERTLWQANMPSKEDVANVASLVINVEEKVEDMGDLLEEQQDHANGMKKEITKLKSDIKRLEGKIDKLLALLEKEERMPNSEQ</sequence>
<evidence type="ECO:0000313" key="3">
    <source>
        <dbReference type="Proteomes" id="UP000248555"/>
    </source>
</evidence>
<name>A0A327YYT9_9BACL</name>
<reference evidence="2 3" key="1">
    <citation type="submission" date="2018-06" db="EMBL/GenBank/DDBJ databases">
        <title>Genomic Encyclopedia of Type Strains, Phase III (KMG-III): the genomes of soil and plant-associated and newly described type strains.</title>
        <authorList>
            <person name="Whitman W."/>
        </authorList>
    </citation>
    <scope>NUCLEOTIDE SEQUENCE [LARGE SCALE GENOMIC DNA]</scope>
    <source>
        <strain evidence="2 3">CGMCC 1.8979</strain>
    </source>
</reference>
<dbReference type="OrthoDB" id="5244350at2"/>
<keyword evidence="3" id="KW-1185">Reference proteome</keyword>
<evidence type="ECO:0000313" key="2">
    <source>
        <dbReference type="EMBL" id="RAK23089.1"/>
    </source>
</evidence>
<comment type="caution">
    <text evidence="2">The sequence shown here is derived from an EMBL/GenBank/DDBJ whole genome shotgun (WGS) entry which is preliminary data.</text>
</comment>
<evidence type="ECO:0000256" key="1">
    <source>
        <dbReference type="SAM" id="Coils"/>
    </source>
</evidence>
<dbReference type="NCBIfam" id="TIGR02132">
    <property type="entry name" value="phaR_Bmeg"/>
    <property type="match status" value="1"/>
</dbReference>
<organism evidence="2 3">
    <name type="scientific">Paranoxybacillus vitaminiphilus</name>
    <dbReference type="NCBI Taxonomy" id="581036"/>
    <lineage>
        <taxon>Bacteria</taxon>
        <taxon>Bacillati</taxon>
        <taxon>Bacillota</taxon>
        <taxon>Bacilli</taxon>
        <taxon>Bacillales</taxon>
        <taxon>Anoxybacillaceae</taxon>
        <taxon>Paranoxybacillus</taxon>
    </lineage>
</organism>
<accession>A0A327YYT9</accession>